<evidence type="ECO:0000313" key="1">
    <source>
        <dbReference type="Proteomes" id="UP000887566"/>
    </source>
</evidence>
<dbReference type="Proteomes" id="UP000887566">
    <property type="component" value="Unplaced"/>
</dbReference>
<dbReference type="Gene3D" id="3.10.10.10">
    <property type="entry name" value="HIV Type 1 Reverse Transcriptase, subunit A, domain 1"/>
    <property type="match status" value="1"/>
</dbReference>
<reference evidence="2" key="1">
    <citation type="submission" date="2022-11" db="UniProtKB">
        <authorList>
            <consortium name="WormBaseParasite"/>
        </authorList>
    </citation>
    <scope>IDENTIFICATION</scope>
</reference>
<dbReference type="WBParaSite" id="PSAMB.scaffold10173size4292.g33102.t1">
    <property type="protein sequence ID" value="PSAMB.scaffold10173size4292.g33102.t1"/>
    <property type="gene ID" value="PSAMB.scaffold10173size4292.g33102"/>
</dbReference>
<dbReference type="InterPro" id="IPR043502">
    <property type="entry name" value="DNA/RNA_pol_sf"/>
</dbReference>
<proteinExistence type="predicted"/>
<sequence>MSGCNLQKLKEAIISLSSANDWEAAKLEWRLNYIYETDEPDTCLCGHHPIRQLCVLCNLVNGNKAVVGNVCVNKFMGIPSAKVFDAFRRVKKDSTCALNEKAIARSIFNSIRCRDRRTSSTDSTAGRVSKIDFSDAYLQIELNNESKRLAAINTYKGLLQYFRLAFGVVNASMGAVRE</sequence>
<name>A0A914UH85_9BILA</name>
<dbReference type="AlphaFoldDB" id="A0A914UH85"/>
<keyword evidence="1" id="KW-1185">Reference proteome</keyword>
<dbReference type="SUPFAM" id="SSF56672">
    <property type="entry name" value="DNA/RNA polymerases"/>
    <property type="match status" value="1"/>
</dbReference>
<protein>
    <submittedName>
        <fullName evidence="2">Uncharacterized protein</fullName>
    </submittedName>
</protein>
<evidence type="ECO:0000313" key="2">
    <source>
        <dbReference type="WBParaSite" id="PSAMB.scaffold10173size4292.g33102.t1"/>
    </source>
</evidence>
<dbReference type="InterPro" id="IPR043128">
    <property type="entry name" value="Rev_trsase/Diguanyl_cyclase"/>
</dbReference>
<accession>A0A914UH85</accession>
<organism evidence="1 2">
    <name type="scientific">Plectus sambesii</name>
    <dbReference type="NCBI Taxonomy" id="2011161"/>
    <lineage>
        <taxon>Eukaryota</taxon>
        <taxon>Metazoa</taxon>
        <taxon>Ecdysozoa</taxon>
        <taxon>Nematoda</taxon>
        <taxon>Chromadorea</taxon>
        <taxon>Plectida</taxon>
        <taxon>Plectina</taxon>
        <taxon>Plectoidea</taxon>
        <taxon>Plectidae</taxon>
        <taxon>Plectus</taxon>
    </lineage>
</organism>
<dbReference type="Gene3D" id="3.30.70.270">
    <property type="match status" value="1"/>
</dbReference>